<gene>
    <name evidence="4" type="ORF">TPC1_14047</name>
</gene>
<dbReference type="Gene3D" id="1.20.58.2220">
    <property type="entry name" value="Formin, FH2 domain"/>
    <property type="match status" value="1"/>
</dbReference>
<feature type="non-terminal residue" evidence="4">
    <location>
        <position position="1"/>
    </location>
</feature>
<dbReference type="EMBL" id="GDID01002997">
    <property type="protein sequence ID" value="JAP93609.1"/>
    <property type="molecule type" value="Transcribed_RNA"/>
</dbReference>
<sequence>NKLPPPPGQGLPPPPGQGLPPPGGLPRPGLQPVSGANLPHLPIQQKKKLPKKEEMNVIDVPLRAFQIEKLRDNDLRENSIWVELCTEDIKLSAEQLELISKNFQIQAKTVEIVQEVETKPKFISVLDQKKSQSIDIMIQKFRLTPFQISQKILSMEPMTECDSGVDILVQNCPTSEDFKALEESMLEEPQIEKYGRPEQLLHQFLRFRHFQQRLQNWQFMEWFNGEIQQTKPIFEVSRQFLCIILENKRFHRFLQYLISFANTLNAKTARGGVYGVKLQSLTALFDTIDQQGNPAMVTLFKLMQEKPNPQLQSYLMDFKLGYQTELLFQNEPQNPMVGLEELIAVMGNLKKGSFFDELEQFEKKHKFVQKIKETIGDFEVENCRYKEYTQKFIDRAEFICEKLQNVADEVQTKFKLAQEYYSEKAKFPEFWGYFQELCDGSQKCLKILQKEELDAAKRERLEEQRAQKEKQKEIEEVQIKKISKQETVYTIENNSQAEGLMDNIMNSFLNKGSKKKNK</sequence>
<dbReference type="SUPFAM" id="SSF101447">
    <property type="entry name" value="Formin homology 2 domain (FH2 domain)"/>
    <property type="match status" value="1"/>
</dbReference>
<dbReference type="SMART" id="SM00498">
    <property type="entry name" value="FH2"/>
    <property type="match status" value="1"/>
</dbReference>
<reference evidence="4" key="1">
    <citation type="submission" date="2015-07" db="EMBL/GenBank/DDBJ databases">
        <title>Adaptation to a free-living lifestyle via gene acquisitions in the diplomonad Trepomonas sp. PC1.</title>
        <authorList>
            <person name="Xu F."/>
            <person name="Jerlstrom-Hultqvist J."/>
            <person name="Kolisko M."/>
            <person name="Simpson A.G.B."/>
            <person name="Roger A.J."/>
            <person name="Svard S.G."/>
            <person name="Andersson J.O."/>
        </authorList>
    </citation>
    <scope>NUCLEOTIDE SEQUENCE</scope>
    <source>
        <strain evidence="4">PC1</strain>
    </source>
</reference>
<dbReference type="GO" id="GO:0030866">
    <property type="term" value="P:cortical actin cytoskeleton organization"/>
    <property type="evidence" value="ECO:0007669"/>
    <property type="project" value="TreeGrafter"/>
</dbReference>
<feature type="region of interest" description="Disordered" evidence="2">
    <location>
        <begin position="1"/>
        <end position="52"/>
    </location>
</feature>
<dbReference type="GO" id="GO:0051015">
    <property type="term" value="F:actin filament binding"/>
    <property type="evidence" value="ECO:0007669"/>
    <property type="project" value="TreeGrafter"/>
</dbReference>
<evidence type="ECO:0000259" key="3">
    <source>
        <dbReference type="PROSITE" id="PS51444"/>
    </source>
</evidence>
<dbReference type="GO" id="GO:0005856">
    <property type="term" value="C:cytoskeleton"/>
    <property type="evidence" value="ECO:0007669"/>
    <property type="project" value="TreeGrafter"/>
</dbReference>
<evidence type="ECO:0000256" key="2">
    <source>
        <dbReference type="SAM" id="MobiDB-lite"/>
    </source>
</evidence>
<keyword evidence="1" id="KW-0175">Coiled coil</keyword>
<dbReference type="Pfam" id="PF02181">
    <property type="entry name" value="FH2"/>
    <property type="match status" value="1"/>
</dbReference>
<feature type="compositionally biased region" description="Pro residues" evidence="2">
    <location>
        <begin position="1"/>
        <end position="25"/>
    </location>
</feature>
<protein>
    <submittedName>
        <fullName evidence="4">Formin homology 2 domain-containing protein</fullName>
    </submittedName>
</protein>
<organism evidence="4">
    <name type="scientific">Trepomonas sp. PC1</name>
    <dbReference type="NCBI Taxonomy" id="1076344"/>
    <lineage>
        <taxon>Eukaryota</taxon>
        <taxon>Metamonada</taxon>
        <taxon>Diplomonadida</taxon>
        <taxon>Hexamitidae</taxon>
        <taxon>Hexamitinae</taxon>
        <taxon>Trepomonas</taxon>
    </lineage>
</organism>
<dbReference type="PANTHER" id="PTHR45920:SF7">
    <property type="entry name" value="FORMIN-G"/>
    <property type="match status" value="1"/>
</dbReference>
<feature type="domain" description="FH2" evidence="3">
    <location>
        <begin position="52"/>
        <end position="467"/>
    </location>
</feature>
<dbReference type="PANTHER" id="PTHR45920">
    <property type="entry name" value="FORMIN HOMOLOGY 2 DOMAIN CONTAINING, ISOFORM I"/>
    <property type="match status" value="1"/>
</dbReference>
<dbReference type="GO" id="GO:0005737">
    <property type="term" value="C:cytoplasm"/>
    <property type="evidence" value="ECO:0007669"/>
    <property type="project" value="TreeGrafter"/>
</dbReference>
<name>A0A146KE71_9EUKA</name>
<feature type="coiled-coil region" evidence="1">
    <location>
        <begin position="453"/>
        <end position="485"/>
    </location>
</feature>
<dbReference type="PROSITE" id="PS51444">
    <property type="entry name" value="FH2"/>
    <property type="match status" value="1"/>
</dbReference>
<proteinExistence type="predicted"/>
<dbReference type="AlphaFoldDB" id="A0A146KE71"/>
<evidence type="ECO:0000313" key="4">
    <source>
        <dbReference type="EMBL" id="JAP93609.1"/>
    </source>
</evidence>
<dbReference type="InterPro" id="IPR042201">
    <property type="entry name" value="FH2_Formin_sf"/>
</dbReference>
<evidence type="ECO:0000256" key="1">
    <source>
        <dbReference type="SAM" id="Coils"/>
    </source>
</evidence>
<dbReference type="InterPro" id="IPR015425">
    <property type="entry name" value="FH2_Formin"/>
</dbReference>
<accession>A0A146KE71</accession>